<dbReference type="AlphaFoldDB" id="A0A9W4XDZ1"/>
<evidence type="ECO:0000256" key="4">
    <source>
        <dbReference type="ARBA" id="ARBA00023136"/>
    </source>
</evidence>
<feature type="transmembrane region" description="Helical" evidence="7">
    <location>
        <begin position="251"/>
        <end position="269"/>
    </location>
</feature>
<comment type="subcellular location">
    <subcellularLocation>
        <location evidence="1">Membrane</location>
        <topology evidence="1">Multi-pass membrane protein</topology>
    </subcellularLocation>
</comment>
<feature type="transmembrane region" description="Helical" evidence="7">
    <location>
        <begin position="211"/>
        <end position="231"/>
    </location>
</feature>
<comment type="caution">
    <text evidence="9">The sequence shown here is derived from an EMBL/GenBank/DDBJ whole genome shotgun (WGS) entry which is preliminary data.</text>
</comment>
<evidence type="ECO:0000256" key="3">
    <source>
        <dbReference type="ARBA" id="ARBA00022989"/>
    </source>
</evidence>
<dbReference type="GO" id="GO:0016020">
    <property type="term" value="C:membrane"/>
    <property type="evidence" value="ECO:0007669"/>
    <property type="project" value="UniProtKB-SubCell"/>
</dbReference>
<accession>A0A9W4XDZ1</accession>
<feature type="transmembrane region" description="Helical" evidence="7">
    <location>
        <begin position="129"/>
        <end position="151"/>
    </location>
</feature>
<comment type="similarity">
    <text evidence="5">Belongs to the SAT4 family.</text>
</comment>
<feature type="transmembrane region" description="Helical" evidence="7">
    <location>
        <begin position="46"/>
        <end position="70"/>
    </location>
</feature>
<dbReference type="OrthoDB" id="4682787at2759"/>
<keyword evidence="10" id="KW-1185">Reference proteome</keyword>
<evidence type="ECO:0000256" key="6">
    <source>
        <dbReference type="SAM" id="MobiDB-lite"/>
    </source>
</evidence>
<proteinExistence type="inferred from homology"/>
<evidence type="ECO:0000256" key="2">
    <source>
        <dbReference type="ARBA" id="ARBA00022692"/>
    </source>
</evidence>
<feature type="transmembrane region" description="Helical" evidence="7">
    <location>
        <begin position="94"/>
        <end position="120"/>
    </location>
</feature>
<dbReference type="PANTHER" id="PTHR33048">
    <property type="entry name" value="PTH11-LIKE INTEGRAL MEMBRANE PROTEIN (AFU_ORTHOLOGUE AFUA_5G11245)"/>
    <property type="match status" value="1"/>
</dbReference>
<evidence type="ECO:0000256" key="5">
    <source>
        <dbReference type="ARBA" id="ARBA00038359"/>
    </source>
</evidence>
<feature type="transmembrane region" description="Helical" evidence="7">
    <location>
        <begin position="181"/>
        <end position="199"/>
    </location>
</feature>
<evidence type="ECO:0000259" key="8">
    <source>
        <dbReference type="Pfam" id="PF20684"/>
    </source>
</evidence>
<gene>
    <name evidence="9" type="ORF">PDIGIT_LOCUS1243</name>
</gene>
<organism evidence="9 10">
    <name type="scientific">Periconia digitata</name>
    <dbReference type="NCBI Taxonomy" id="1303443"/>
    <lineage>
        <taxon>Eukaryota</taxon>
        <taxon>Fungi</taxon>
        <taxon>Dikarya</taxon>
        <taxon>Ascomycota</taxon>
        <taxon>Pezizomycotina</taxon>
        <taxon>Dothideomycetes</taxon>
        <taxon>Pleosporomycetidae</taxon>
        <taxon>Pleosporales</taxon>
        <taxon>Massarineae</taxon>
        <taxon>Periconiaceae</taxon>
        <taxon>Periconia</taxon>
    </lineage>
</organism>
<dbReference type="InterPro" id="IPR052337">
    <property type="entry name" value="SAT4-like"/>
</dbReference>
<evidence type="ECO:0000313" key="9">
    <source>
        <dbReference type="EMBL" id="CAI6258297.1"/>
    </source>
</evidence>
<evidence type="ECO:0000256" key="1">
    <source>
        <dbReference type="ARBA" id="ARBA00004141"/>
    </source>
</evidence>
<keyword evidence="3 7" id="KW-1133">Transmembrane helix</keyword>
<dbReference type="Proteomes" id="UP001152607">
    <property type="component" value="Unassembled WGS sequence"/>
</dbReference>
<evidence type="ECO:0000313" key="10">
    <source>
        <dbReference type="Proteomes" id="UP001152607"/>
    </source>
</evidence>
<dbReference type="InterPro" id="IPR049326">
    <property type="entry name" value="Rhodopsin_dom_fungi"/>
</dbReference>
<feature type="domain" description="Rhodopsin" evidence="8">
    <location>
        <begin position="35"/>
        <end position="273"/>
    </location>
</feature>
<protein>
    <recommendedName>
        <fullName evidence="8">Rhodopsin domain-containing protein</fullName>
    </recommendedName>
</protein>
<feature type="region of interest" description="Disordered" evidence="6">
    <location>
        <begin position="341"/>
        <end position="396"/>
    </location>
</feature>
<keyword evidence="4 7" id="KW-0472">Membrane</keyword>
<feature type="region of interest" description="Disordered" evidence="6">
    <location>
        <begin position="313"/>
        <end position="332"/>
    </location>
</feature>
<reference evidence="9" key="1">
    <citation type="submission" date="2023-01" db="EMBL/GenBank/DDBJ databases">
        <authorList>
            <person name="Van Ghelder C."/>
            <person name="Rancurel C."/>
        </authorList>
    </citation>
    <scope>NUCLEOTIDE SEQUENCE</scope>
    <source>
        <strain evidence="9">CNCM I-4278</strain>
    </source>
</reference>
<evidence type="ECO:0000256" key="7">
    <source>
        <dbReference type="SAM" id="Phobius"/>
    </source>
</evidence>
<name>A0A9W4XDZ1_9PLEO</name>
<dbReference type="PANTHER" id="PTHR33048:SF163">
    <property type="entry name" value="INTEGRAL MEMBRANE PROTEIN (AFU_ORTHOLOGUE AFUA_8G05510)"/>
    <property type="match status" value="1"/>
</dbReference>
<keyword evidence="2 7" id="KW-0812">Transmembrane</keyword>
<sequence>MSTNAGPQEWENQRLRILIPTTALFALCTLFLGWRCIYGFRNGRKLLVCDYLLLISWGMSVANVGLRFILVDTALGRHIMDPSIGPANLKKYSYFLWINQLVNIVAVAILKFSICAYLLVADFSKLYRAIVWFSILLIMAFNFLAPVLTLFGCTPLEANWNRAIKGKCWAKGTLPLSYSQGIINILTDVMYVVAPLIYLSQVQLPKRTQWSLRVVFLLSIAATVCSIFKTIELRTLTKTRDPTWDGINLSIWSGAELYVGILIASLPPLRKAFDDLIKRYFPQFGQTTRAKTSGYENYGKETSGSHNVQLQTFGSKNPRGINRPHGESVMDSDDESAKGILEEGPFKGGGIRKTTQLTIDEERGVDRSTVNNSPVEEELWMDPSGRIRQGPPPLGR</sequence>
<dbReference type="EMBL" id="CAOQHR010000001">
    <property type="protein sequence ID" value="CAI6258297.1"/>
    <property type="molecule type" value="Genomic_DNA"/>
</dbReference>
<dbReference type="Pfam" id="PF20684">
    <property type="entry name" value="Fung_rhodopsin"/>
    <property type="match status" value="1"/>
</dbReference>
<feature type="transmembrane region" description="Helical" evidence="7">
    <location>
        <begin position="15"/>
        <end position="34"/>
    </location>
</feature>